<feature type="transmembrane region" description="Helical" evidence="1">
    <location>
        <begin position="17"/>
        <end position="35"/>
    </location>
</feature>
<evidence type="ECO:0000256" key="1">
    <source>
        <dbReference type="SAM" id="Phobius"/>
    </source>
</evidence>
<evidence type="ECO:0000313" key="2">
    <source>
        <dbReference type="EMBL" id="RIA85842.1"/>
    </source>
</evidence>
<keyword evidence="1" id="KW-1133">Transmembrane helix</keyword>
<protein>
    <submittedName>
        <fullName evidence="2">Uncharacterized protein</fullName>
    </submittedName>
</protein>
<reference evidence="2 3" key="1">
    <citation type="submission" date="2018-06" db="EMBL/GenBank/DDBJ databases">
        <title>Comparative genomics reveals the genomic features of Rhizophagus irregularis, R. cerebriforme, R. diaphanum and Gigaspora rosea, and their symbiotic lifestyle signature.</title>
        <authorList>
            <person name="Morin E."/>
            <person name="San Clemente H."/>
            <person name="Chen E.C.H."/>
            <person name="De La Providencia I."/>
            <person name="Hainaut M."/>
            <person name="Kuo A."/>
            <person name="Kohler A."/>
            <person name="Murat C."/>
            <person name="Tang N."/>
            <person name="Roy S."/>
            <person name="Loubradou J."/>
            <person name="Henrissat B."/>
            <person name="Grigoriev I.V."/>
            <person name="Corradi N."/>
            <person name="Roux C."/>
            <person name="Martin F.M."/>
        </authorList>
    </citation>
    <scope>NUCLEOTIDE SEQUENCE [LARGE SCALE GENOMIC DNA]</scope>
    <source>
        <strain evidence="2 3">DAOM 227022</strain>
    </source>
</reference>
<dbReference type="Proteomes" id="UP000265703">
    <property type="component" value="Unassembled WGS sequence"/>
</dbReference>
<organism evidence="2 3">
    <name type="scientific">Glomus cerebriforme</name>
    <dbReference type="NCBI Taxonomy" id="658196"/>
    <lineage>
        <taxon>Eukaryota</taxon>
        <taxon>Fungi</taxon>
        <taxon>Fungi incertae sedis</taxon>
        <taxon>Mucoromycota</taxon>
        <taxon>Glomeromycotina</taxon>
        <taxon>Glomeromycetes</taxon>
        <taxon>Glomerales</taxon>
        <taxon>Glomeraceae</taxon>
        <taxon>Glomus</taxon>
    </lineage>
</organism>
<comment type="caution">
    <text evidence="2">The sequence shown here is derived from an EMBL/GenBank/DDBJ whole genome shotgun (WGS) entry which is preliminary data.</text>
</comment>
<keyword evidence="1" id="KW-0812">Transmembrane</keyword>
<evidence type="ECO:0000313" key="3">
    <source>
        <dbReference type="Proteomes" id="UP000265703"/>
    </source>
</evidence>
<sequence>MFNAVRKILILYNEKDVFFVLFFVPIFGSIVKNNLVKKVRIDNKKLQPILRLLSSTLFFYEDYNITGSVLPILRNSLIILSSSVFHQLSILLSCEVAGSRHVESLISLLFFFSFMLPTSFLAFFNCKATLTLRTDFFKD</sequence>
<gene>
    <name evidence="2" type="ORF">C1645_781076</name>
</gene>
<keyword evidence="1" id="KW-0472">Membrane</keyword>
<feature type="transmembrane region" description="Helical" evidence="1">
    <location>
        <begin position="104"/>
        <end position="124"/>
    </location>
</feature>
<accession>A0A397SJN1</accession>
<proteinExistence type="predicted"/>
<name>A0A397SJN1_9GLOM</name>
<dbReference type="EMBL" id="QKYT01000401">
    <property type="protein sequence ID" value="RIA85842.1"/>
    <property type="molecule type" value="Genomic_DNA"/>
</dbReference>
<dbReference type="AlphaFoldDB" id="A0A397SJN1"/>
<keyword evidence="3" id="KW-1185">Reference proteome</keyword>